<dbReference type="Proteomes" id="UP000177165">
    <property type="component" value="Unassembled WGS sequence"/>
</dbReference>
<accession>A0A1G2ASZ3</accession>
<evidence type="ECO:0000256" key="1">
    <source>
        <dbReference type="SAM" id="Phobius"/>
    </source>
</evidence>
<dbReference type="STRING" id="1798540.A3B74_05245"/>
<organism evidence="3 4">
    <name type="scientific">Candidatus Kerfeldbacteria bacterium RIFCSPHIGHO2_02_FULL_42_14</name>
    <dbReference type="NCBI Taxonomy" id="1798540"/>
    <lineage>
        <taxon>Bacteria</taxon>
        <taxon>Candidatus Kerfeldiibacteriota</taxon>
    </lineage>
</organism>
<gene>
    <name evidence="3" type="ORF">A3B74_05245</name>
</gene>
<dbReference type="EMBL" id="MHKB01000002">
    <property type="protein sequence ID" value="OGY80031.1"/>
    <property type="molecule type" value="Genomic_DNA"/>
</dbReference>
<keyword evidence="1" id="KW-1133">Transmembrane helix</keyword>
<comment type="caution">
    <text evidence="3">The sequence shown here is derived from an EMBL/GenBank/DDBJ whole genome shotgun (WGS) entry which is preliminary data.</text>
</comment>
<feature type="transmembrane region" description="Helical" evidence="1">
    <location>
        <begin position="66"/>
        <end position="84"/>
    </location>
</feature>
<dbReference type="AlphaFoldDB" id="A0A1G2ASZ3"/>
<dbReference type="InterPro" id="IPR005182">
    <property type="entry name" value="YdbS-like_PH"/>
</dbReference>
<reference evidence="3 4" key="1">
    <citation type="journal article" date="2016" name="Nat. Commun.">
        <title>Thousands of microbial genomes shed light on interconnected biogeochemical processes in an aquifer system.</title>
        <authorList>
            <person name="Anantharaman K."/>
            <person name="Brown C.T."/>
            <person name="Hug L.A."/>
            <person name="Sharon I."/>
            <person name="Castelle C.J."/>
            <person name="Probst A.J."/>
            <person name="Thomas B.C."/>
            <person name="Singh A."/>
            <person name="Wilkins M.J."/>
            <person name="Karaoz U."/>
            <person name="Brodie E.L."/>
            <person name="Williams K.H."/>
            <person name="Hubbard S.S."/>
            <person name="Banfield J.F."/>
        </authorList>
    </citation>
    <scope>NUCLEOTIDE SEQUENCE [LARGE SCALE GENOMIC DNA]</scope>
</reference>
<name>A0A1G2ASZ3_9BACT</name>
<proteinExistence type="predicted"/>
<evidence type="ECO:0000259" key="2">
    <source>
        <dbReference type="Pfam" id="PF03703"/>
    </source>
</evidence>
<evidence type="ECO:0000313" key="4">
    <source>
        <dbReference type="Proteomes" id="UP000177165"/>
    </source>
</evidence>
<keyword evidence="1" id="KW-0472">Membrane</keyword>
<sequence>MSNIQKIHFPGQHHNERIFLVIRRHWLMFAKHVFWLLFMAALPILILLLINIFLTDFFVPDDFFTILIVCGVSTYYLFIWVFFFRDFLDFYLDVWILTDERIVSIEQLGLFHRVVSEVNLTKIQDVTSIVRGAFATFFNYGETHIQSAGSEKRFIFRQIPDPNGIARTILTLHDSARQSSDQYHETRPL</sequence>
<feature type="transmembrane region" description="Helical" evidence="1">
    <location>
        <begin position="33"/>
        <end position="54"/>
    </location>
</feature>
<feature type="domain" description="YdbS-like PH" evidence="2">
    <location>
        <begin position="96"/>
        <end position="169"/>
    </location>
</feature>
<dbReference type="PANTHER" id="PTHR37938:SF1">
    <property type="entry name" value="BLL0215 PROTEIN"/>
    <property type="match status" value="1"/>
</dbReference>
<evidence type="ECO:0000313" key="3">
    <source>
        <dbReference type="EMBL" id="OGY80031.1"/>
    </source>
</evidence>
<dbReference type="PANTHER" id="PTHR37938">
    <property type="entry name" value="BLL0215 PROTEIN"/>
    <property type="match status" value="1"/>
</dbReference>
<keyword evidence="1" id="KW-0812">Transmembrane</keyword>
<protein>
    <recommendedName>
        <fullName evidence="2">YdbS-like PH domain-containing protein</fullName>
    </recommendedName>
</protein>
<dbReference type="Pfam" id="PF03703">
    <property type="entry name" value="bPH_2"/>
    <property type="match status" value="1"/>
</dbReference>